<evidence type="ECO:0000313" key="2">
    <source>
        <dbReference type="Proteomes" id="UP001165190"/>
    </source>
</evidence>
<comment type="caution">
    <text evidence="1">The sequence shown here is derived from an EMBL/GenBank/DDBJ whole genome shotgun (WGS) entry which is preliminary data.</text>
</comment>
<name>A0A9W7HBC2_HIBTR</name>
<evidence type="ECO:0000313" key="1">
    <source>
        <dbReference type="EMBL" id="GMI73917.1"/>
    </source>
</evidence>
<protein>
    <submittedName>
        <fullName evidence="1">Uncharacterized protein</fullName>
    </submittedName>
</protein>
<dbReference type="AlphaFoldDB" id="A0A9W7HBC2"/>
<gene>
    <name evidence="1" type="ORF">HRI_001061000</name>
</gene>
<proteinExistence type="predicted"/>
<reference evidence="1" key="1">
    <citation type="submission" date="2023-05" db="EMBL/GenBank/DDBJ databases">
        <title>Genome and transcriptome analyses reveal genes involved in the formation of fine ridges on petal epidermal cells in Hibiscus trionum.</title>
        <authorList>
            <person name="Koshimizu S."/>
            <person name="Masuda S."/>
            <person name="Ishii T."/>
            <person name="Shirasu K."/>
            <person name="Hoshino A."/>
            <person name="Arita M."/>
        </authorList>
    </citation>
    <scope>NUCLEOTIDE SEQUENCE</scope>
    <source>
        <strain evidence="1">Hamamatsu line</strain>
    </source>
</reference>
<sequence length="84" mass="9625">MALRLFSNPRLSPPQNTKKLSFSGFSFLFNAELEAETPSANPLREIRMDHVQHPTVDALFTFDALLLKLECTFGALMHHFWCMV</sequence>
<organism evidence="1 2">
    <name type="scientific">Hibiscus trionum</name>
    <name type="common">Flower of an hour</name>
    <dbReference type="NCBI Taxonomy" id="183268"/>
    <lineage>
        <taxon>Eukaryota</taxon>
        <taxon>Viridiplantae</taxon>
        <taxon>Streptophyta</taxon>
        <taxon>Embryophyta</taxon>
        <taxon>Tracheophyta</taxon>
        <taxon>Spermatophyta</taxon>
        <taxon>Magnoliopsida</taxon>
        <taxon>eudicotyledons</taxon>
        <taxon>Gunneridae</taxon>
        <taxon>Pentapetalae</taxon>
        <taxon>rosids</taxon>
        <taxon>malvids</taxon>
        <taxon>Malvales</taxon>
        <taxon>Malvaceae</taxon>
        <taxon>Malvoideae</taxon>
        <taxon>Hibiscus</taxon>
    </lineage>
</organism>
<accession>A0A9W7HBC2</accession>
<dbReference type="EMBL" id="BSYR01000010">
    <property type="protein sequence ID" value="GMI73917.1"/>
    <property type="molecule type" value="Genomic_DNA"/>
</dbReference>
<keyword evidence="2" id="KW-1185">Reference proteome</keyword>
<dbReference type="Proteomes" id="UP001165190">
    <property type="component" value="Unassembled WGS sequence"/>
</dbReference>